<feature type="transmembrane region" description="Helical" evidence="1">
    <location>
        <begin position="31"/>
        <end position="50"/>
    </location>
</feature>
<protein>
    <recommendedName>
        <fullName evidence="4">TLC domain-containing protein</fullName>
    </recommendedName>
</protein>
<proteinExistence type="predicted"/>
<evidence type="ECO:0008006" key="4">
    <source>
        <dbReference type="Google" id="ProtNLM"/>
    </source>
</evidence>
<evidence type="ECO:0000256" key="1">
    <source>
        <dbReference type="SAM" id="Phobius"/>
    </source>
</evidence>
<comment type="caution">
    <text evidence="2">The sequence shown here is derived from an EMBL/GenBank/DDBJ whole genome shotgun (WGS) entry which is preliminary data.</text>
</comment>
<sequence>MAMYPDKIEILTGWIHHLTYLALLTWVVQQGYSSVFVTMCVLETPTFFLALGSVHRPLRMDYVFASTFFLTRILFHAYMITSAFSALGLHPIPFALSLFFPVHCFWFYGFIQQQRRLRNAKGTKPAVEKVPVEKNKASAHLATTTARPTTRRAVLNSPLFSTNGQRMPVAEVFRRHLPTNAPDTLLHLPQDMIQRLTDRLPESLQRDLSRSSDRLRHFWDQMGQSPSPTVAAH</sequence>
<reference evidence="2 3" key="1">
    <citation type="submission" date="2016-07" db="EMBL/GenBank/DDBJ databases">
        <title>Pervasive Adenine N6-methylation of Active Genes in Fungi.</title>
        <authorList>
            <consortium name="DOE Joint Genome Institute"/>
            <person name="Mondo S.J."/>
            <person name="Dannebaum R.O."/>
            <person name="Kuo R.C."/>
            <person name="Labutti K."/>
            <person name="Haridas S."/>
            <person name="Kuo A."/>
            <person name="Salamov A."/>
            <person name="Ahrendt S.R."/>
            <person name="Lipzen A."/>
            <person name="Sullivan W."/>
            <person name="Andreopoulos W.B."/>
            <person name="Clum A."/>
            <person name="Lindquist E."/>
            <person name="Daum C."/>
            <person name="Ramamoorthy G.K."/>
            <person name="Gryganskyi A."/>
            <person name="Culley D."/>
            <person name="Magnuson J.K."/>
            <person name="James T.Y."/>
            <person name="O'Malley M.A."/>
            <person name="Stajich J.E."/>
            <person name="Spatafora J.W."/>
            <person name="Visel A."/>
            <person name="Grigoriev I.V."/>
        </authorList>
    </citation>
    <scope>NUCLEOTIDE SEQUENCE [LARGE SCALE GENOMIC DNA]</scope>
    <source>
        <strain evidence="2 3">NRRL 3301</strain>
    </source>
</reference>
<organism evidence="2 3">
    <name type="scientific">Hesseltinella vesiculosa</name>
    <dbReference type="NCBI Taxonomy" id="101127"/>
    <lineage>
        <taxon>Eukaryota</taxon>
        <taxon>Fungi</taxon>
        <taxon>Fungi incertae sedis</taxon>
        <taxon>Mucoromycota</taxon>
        <taxon>Mucoromycotina</taxon>
        <taxon>Mucoromycetes</taxon>
        <taxon>Mucorales</taxon>
        <taxon>Cunninghamellaceae</taxon>
        <taxon>Hesseltinella</taxon>
    </lineage>
</organism>
<evidence type="ECO:0000313" key="3">
    <source>
        <dbReference type="Proteomes" id="UP000242146"/>
    </source>
</evidence>
<gene>
    <name evidence="2" type="ORF">DM01DRAFT_1335979</name>
</gene>
<dbReference type="Proteomes" id="UP000242146">
    <property type="component" value="Unassembled WGS sequence"/>
</dbReference>
<accession>A0A1X2GHU6</accession>
<dbReference type="AlphaFoldDB" id="A0A1X2GHU6"/>
<name>A0A1X2GHU6_9FUNG</name>
<feature type="transmembrane region" description="Helical" evidence="1">
    <location>
        <begin position="62"/>
        <end position="80"/>
    </location>
</feature>
<keyword evidence="1" id="KW-0472">Membrane</keyword>
<keyword evidence="3" id="KW-1185">Reference proteome</keyword>
<dbReference type="OrthoDB" id="341353at2759"/>
<dbReference type="EMBL" id="MCGT01000014">
    <property type="protein sequence ID" value="ORX54125.1"/>
    <property type="molecule type" value="Genomic_DNA"/>
</dbReference>
<keyword evidence="1" id="KW-1133">Transmembrane helix</keyword>
<dbReference type="STRING" id="101127.A0A1X2GHU6"/>
<evidence type="ECO:0000313" key="2">
    <source>
        <dbReference type="EMBL" id="ORX54125.1"/>
    </source>
</evidence>
<keyword evidence="1" id="KW-0812">Transmembrane</keyword>
<feature type="transmembrane region" description="Helical" evidence="1">
    <location>
        <begin position="92"/>
        <end position="111"/>
    </location>
</feature>